<organism evidence="1 2">
    <name type="scientific">Trichinella britovi</name>
    <name type="common">Parasitic roundworm</name>
    <dbReference type="NCBI Taxonomy" id="45882"/>
    <lineage>
        <taxon>Eukaryota</taxon>
        <taxon>Metazoa</taxon>
        <taxon>Ecdysozoa</taxon>
        <taxon>Nematoda</taxon>
        <taxon>Enoplea</taxon>
        <taxon>Dorylaimia</taxon>
        <taxon>Trichinellida</taxon>
        <taxon>Trichinellidae</taxon>
        <taxon>Trichinella</taxon>
    </lineage>
</organism>
<accession>A0A0V1CC41</accession>
<dbReference type="EMBL" id="JYDI01000267">
    <property type="protein sequence ID" value="KRY46861.1"/>
    <property type="molecule type" value="Genomic_DNA"/>
</dbReference>
<evidence type="ECO:0000313" key="2">
    <source>
        <dbReference type="Proteomes" id="UP000054653"/>
    </source>
</evidence>
<sequence length="85" mass="10038">MSFMRLRMKLPNLVKELWNADALWLREIQVKEFGVKLNTAERVKEFVPFLDQDGFLRMCGQLRRSTLPPEFQSSNIQSCNTISWC</sequence>
<keyword evidence="2" id="KW-1185">Reference proteome</keyword>
<name>A0A0V1CC41_TRIBR</name>
<comment type="caution">
    <text evidence="1">The sequence shown here is derived from an EMBL/GenBank/DDBJ whole genome shotgun (WGS) entry which is preliminary data.</text>
</comment>
<dbReference type="Proteomes" id="UP000054653">
    <property type="component" value="Unassembled WGS sequence"/>
</dbReference>
<reference evidence="1 2" key="1">
    <citation type="submission" date="2015-01" db="EMBL/GenBank/DDBJ databases">
        <title>Evolution of Trichinella species and genotypes.</title>
        <authorList>
            <person name="Korhonen P.K."/>
            <person name="Edoardo P."/>
            <person name="Giuseppe L.R."/>
            <person name="Gasser R.B."/>
        </authorList>
    </citation>
    <scope>NUCLEOTIDE SEQUENCE [LARGE SCALE GENOMIC DNA]</scope>
    <source>
        <strain evidence="1">ISS120</strain>
    </source>
</reference>
<dbReference type="AlphaFoldDB" id="A0A0V1CC41"/>
<protein>
    <submittedName>
        <fullName evidence="1">Uncharacterized protein</fullName>
    </submittedName>
</protein>
<evidence type="ECO:0000313" key="1">
    <source>
        <dbReference type="EMBL" id="KRY46861.1"/>
    </source>
</evidence>
<proteinExistence type="predicted"/>
<gene>
    <name evidence="1" type="ORF">T03_7976</name>
</gene>